<evidence type="ECO:0000256" key="7">
    <source>
        <dbReference type="SAM" id="SignalP"/>
    </source>
</evidence>
<evidence type="ECO:0000259" key="8">
    <source>
        <dbReference type="PROSITE" id="PS50847"/>
    </source>
</evidence>
<keyword evidence="6" id="KW-1133">Transmembrane helix</keyword>
<keyword evidence="6" id="KW-0472">Membrane</keyword>
<proteinExistence type="predicted"/>
<feature type="transmembrane region" description="Helical" evidence="6">
    <location>
        <begin position="258"/>
        <end position="275"/>
    </location>
</feature>
<name>A0ABV8LQ05_9ACTN</name>
<comment type="caution">
    <text evidence="9">The sequence shown here is derived from an EMBL/GenBank/DDBJ whole genome shotgun (WGS) entry which is preliminary data.</text>
</comment>
<evidence type="ECO:0000256" key="3">
    <source>
        <dbReference type="ARBA" id="ARBA00022729"/>
    </source>
</evidence>
<reference evidence="10" key="1">
    <citation type="journal article" date="2019" name="Int. J. Syst. Evol. Microbiol.">
        <title>The Global Catalogue of Microorganisms (GCM) 10K type strain sequencing project: providing services to taxonomists for standard genome sequencing and annotation.</title>
        <authorList>
            <consortium name="The Broad Institute Genomics Platform"/>
            <consortium name="The Broad Institute Genome Sequencing Center for Infectious Disease"/>
            <person name="Wu L."/>
            <person name="Ma J."/>
        </authorList>
    </citation>
    <scope>NUCLEOTIDE SEQUENCE [LARGE SCALE GENOMIC DNA]</scope>
    <source>
        <strain evidence="10">CGMCC 4.7289</strain>
    </source>
</reference>
<feature type="chain" id="PRO_5045141366" evidence="7">
    <location>
        <begin position="31"/>
        <end position="281"/>
    </location>
</feature>
<evidence type="ECO:0000256" key="2">
    <source>
        <dbReference type="ARBA" id="ARBA00022525"/>
    </source>
</evidence>
<gene>
    <name evidence="9" type="ORF">ACFOZ4_18550</name>
</gene>
<feature type="domain" description="Gram-positive cocci surface proteins LPxTG" evidence="8">
    <location>
        <begin position="247"/>
        <end position="281"/>
    </location>
</feature>
<keyword evidence="2" id="KW-0964">Secreted</keyword>
<evidence type="ECO:0000313" key="10">
    <source>
        <dbReference type="Proteomes" id="UP001595816"/>
    </source>
</evidence>
<organism evidence="9 10">
    <name type="scientific">Hamadaea flava</name>
    <dbReference type="NCBI Taxonomy" id="1742688"/>
    <lineage>
        <taxon>Bacteria</taxon>
        <taxon>Bacillati</taxon>
        <taxon>Actinomycetota</taxon>
        <taxon>Actinomycetes</taxon>
        <taxon>Micromonosporales</taxon>
        <taxon>Micromonosporaceae</taxon>
        <taxon>Hamadaea</taxon>
    </lineage>
</organism>
<dbReference type="InterPro" id="IPR019931">
    <property type="entry name" value="LPXTG_anchor"/>
</dbReference>
<dbReference type="RefSeq" id="WP_253752948.1">
    <property type="nucleotide sequence ID" value="NZ_JAMZDZ010000001.1"/>
</dbReference>
<accession>A0ABV8LQ05</accession>
<sequence>MYTICRIRPIAASGLAGLALALTIATAATADTVHSLPGGNWSVLPDTTAGGSVTIVPGPGTPPAGTGSLKLHVDATTDRALAGTELGELTTRPWSALSASYSTYVADGDPAGFTPTLRFAGFQVVTPSPANFTTLSFEPRHNGTVTPGQWQQWPLGPDSIVWQSNTTDGFCVQATRCTLAEFVARYPAGAWGQAQLGLGSGVAGPADGYADAVTITDGATSQFTDFDPTPAPSASPSAKPSPTGPSLPDTGLRASTPTLVGAALLAVGAALTIGLRRRRLR</sequence>
<keyword evidence="3 7" id="KW-0732">Signal</keyword>
<dbReference type="Pfam" id="PF00746">
    <property type="entry name" value="Gram_pos_anchor"/>
    <property type="match status" value="1"/>
</dbReference>
<dbReference type="EMBL" id="JBHSAY010000009">
    <property type="protein sequence ID" value="MFC4132613.1"/>
    <property type="molecule type" value="Genomic_DNA"/>
</dbReference>
<evidence type="ECO:0000256" key="5">
    <source>
        <dbReference type="SAM" id="MobiDB-lite"/>
    </source>
</evidence>
<feature type="region of interest" description="Disordered" evidence="5">
    <location>
        <begin position="220"/>
        <end position="253"/>
    </location>
</feature>
<evidence type="ECO:0000256" key="6">
    <source>
        <dbReference type="SAM" id="Phobius"/>
    </source>
</evidence>
<dbReference type="Proteomes" id="UP001595816">
    <property type="component" value="Unassembled WGS sequence"/>
</dbReference>
<keyword evidence="4" id="KW-0572">Peptidoglycan-anchor</keyword>
<feature type="signal peptide" evidence="7">
    <location>
        <begin position="1"/>
        <end position="30"/>
    </location>
</feature>
<evidence type="ECO:0000256" key="1">
    <source>
        <dbReference type="ARBA" id="ARBA00022512"/>
    </source>
</evidence>
<evidence type="ECO:0000256" key="4">
    <source>
        <dbReference type="ARBA" id="ARBA00023088"/>
    </source>
</evidence>
<evidence type="ECO:0000313" key="9">
    <source>
        <dbReference type="EMBL" id="MFC4132613.1"/>
    </source>
</evidence>
<dbReference type="PROSITE" id="PS50847">
    <property type="entry name" value="GRAM_POS_ANCHORING"/>
    <property type="match status" value="1"/>
</dbReference>
<keyword evidence="10" id="KW-1185">Reference proteome</keyword>
<dbReference type="NCBIfam" id="TIGR01167">
    <property type="entry name" value="LPXTG_anchor"/>
    <property type="match status" value="1"/>
</dbReference>
<keyword evidence="6" id="KW-0812">Transmembrane</keyword>
<protein>
    <submittedName>
        <fullName evidence="9">LPXTG cell wall anchor domain-containing protein</fullName>
    </submittedName>
</protein>
<feature type="compositionally biased region" description="Low complexity" evidence="5">
    <location>
        <begin position="232"/>
        <end position="246"/>
    </location>
</feature>
<keyword evidence="1" id="KW-0134">Cell wall</keyword>